<protein>
    <recommendedName>
        <fullName evidence="6">Integrase catalytic domain-containing protein</fullName>
    </recommendedName>
</protein>
<dbReference type="InterPro" id="IPR050951">
    <property type="entry name" value="Retrovirus_Pol_polyprotein"/>
</dbReference>
<dbReference type="SUPFAM" id="SSF53098">
    <property type="entry name" value="Ribonuclease H-like"/>
    <property type="match status" value="1"/>
</dbReference>
<dbReference type="InterPro" id="IPR001995">
    <property type="entry name" value="Peptidase_A2_cat"/>
</dbReference>
<reference evidence="4" key="1">
    <citation type="submission" date="2021-03" db="EMBL/GenBank/DDBJ databases">
        <authorList>
            <person name="Bekaert M."/>
        </authorList>
    </citation>
    <scope>NUCLEOTIDE SEQUENCE</scope>
</reference>
<dbReference type="Gene3D" id="3.30.420.10">
    <property type="entry name" value="Ribonuclease H-like superfamily/Ribonuclease H"/>
    <property type="match status" value="1"/>
</dbReference>
<evidence type="ECO:0000313" key="4">
    <source>
        <dbReference type="EMBL" id="CAG2195153.1"/>
    </source>
</evidence>
<dbReference type="InterPro" id="IPR036397">
    <property type="entry name" value="RNaseH_sf"/>
</dbReference>
<dbReference type="FunFam" id="1.10.340.70:FF:000001">
    <property type="entry name" value="Retrovirus-related Pol polyprotein from transposon gypsy-like Protein"/>
    <property type="match status" value="1"/>
</dbReference>
<dbReference type="OrthoDB" id="10047254at2759"/>
<keyword evidence="5" id="KW-1185">Reference proteome</keyword>
<evidence type="ECO:0000313" key="5">
    <source>
        <dbReference type="Proteomes" id="UP000683360"/>
    </source>
</evidence>
<dbReference type="GO" id="GO:0004190">
    <property type="term" value="F:aspartic-type endopeptidase activity"/>
    <property type="evidence" value="ECO:0007669"/>
    <property type="project" value="InterPro"/>
</dbReference>
<dbReference type="EMBL" id="CAJPWZ010000508">
    <property type="protein sequence ID" value="CAG2195153.1"/>
    <property type="molecule type" value="Genomic_DNA"/>
</dbReference>
<evidence type="ECO:0000256" key="1">
    <source>
        <dbReference type="ARBA" id="ARBA00022801"/>
    </source>
</evidence>
<dbReference type="AlphaFoldDB" id="A0A8S3QKD7"/>
<gene>
    <name evidence="4" type="ORF">MEDL_10127</name>
</gene>
<dbReference type="Pfam" id="PF17921">
    <property type="entry name" value="Integrase_H2C2"/>
    <property type="match status" value="1"/>
</dbReference>
<comment type="caution">
    <text evidence="4">The sequence shown here is derived from an EMBL/GenBank/DDBJ whole genome shotgun (WGS) entry which is preliminary data.</text>
</comment>
<dbReference type="CDD" id="cd00303">
    <property type="entry name" value="retropepsin_like"/>
    <property type="match status" value="1"/>
</dbReference>
<dbReference type="GO" id="GO:0004519">
    <property type="term" value="F:endonuclease activity"/>
    <property type="evidence" value="ECO:0007669"/>
    <property type="project" value="UniProtKB-KW"/>
</dbReference>
<dbReference type="SUPFAM" id="SSF50630">
    <property type="entry name" value="Acid proteases"/>
    <property type="match status" value="1"/>
</dbReference>
<dbReference type="InterPro" id="IPR041588">
    <property type="entry name" value="Integrase_H2C2"/>
</dbReference>
<dbReference type="GO" id="GO:0003676">
    <property type="term" value="F:nucleic acid binding"/>
    <property type="evidence" value="ECO:0007669"/>
    <property type="project" value="InterPro"/>
</dbReference>
<dbReference type="GO" id="GO:0015074">
    <property type="term" value="P:DNA integration"/>
    <property type="evidence" value="ECO:0007669"/>
    <property type="project" value="InterPro"/>
</dbReference>
<dbReference type="PANTHER" id="PTHR37984">
    <property type="entry name" value="PROTEIN CBG26694"/>
    <property type="match status" value="1"/>
</dbReference>
<evidence type="ECO:0000259" key="3">
    <source>
        <dbReference type="PROSITE" id="PS50994"/>
    </source>
</evidence>
<evidence type="ECO:0000259" key="2">
    <source>
        <dbReference type="PROSITE" id="PS50175"/>
    </source>
</evidence>
<sequence length="601" mass="69441">MSNYVPMLIDTGANITILSKQIFDDWNPSCKPEIEPVKMNMLTATGEKSPFHGKVKLNIQIGRCSYEHEFLLAEIKDNGILGWIFLIKNKCDLMLSKDLTNTAKDHAVRILKKESITKVSLEKVTSNQAETELQDLSFDNGVIQQNRVKEKEWSSLSEGKGIFQVVSLEKPIYQESVDPFNNGLATDACPIKRVVHNKDTTSKLKIKRNMHIDIPVNVITRNMTKNRTEELPEELKGEITPEKLIQSQKEDSDIKVISDYKNINVKPGWQDISRHGNKVKSYWNQWDSLEFRNGILCRKYENIPGDEITWQIVLPKALKKVVMEQLHNNITSGHLGIKKTLARVTNRFYWYGLRSDVEHWCKTCDICASKKAPQRKAKAPMKQYNVGAPLERVAIDIMGPLPQTEKANRYIMVIGDYFTKWTQAIAIKKIDAITVTRKLIDHFISVVGVPLQIHSDQGSCFESEVFQQMCKIIGRPKEENNDGINYSTYAKRLQEKVESIHSFARRRIYKSSDLMKKCHDRNVNHISYEVGDAVWLYEPRRKVGFCPKLYRPWNGPFIITKKLNDVIYRIQKGPKNKPKVIHHNRLKRYNGKEKPTWFKIT</sequence>
<feature type="domain" description="Integrase catalytic" evidence="3">
    <location>
        <begin position="385"/>
        <end position="564"/>
    </location>
</feature>
<proteinExistence type="predicted"/>
<dbReference type="GO" id="GO:0016779">
    <property type="term" value="F:nucleotidyltransferase activity"/>
    <property type="evidence" value="ECO:0007669"/>
    <property type="project" value="UniProtKB-KW"/>
</dbReference>
<dbReference type="InterPro" id="IPR054465">
    <property type="entry name" value="Integrase_p58-like_C"/>
</dbReference>
<dbReference type="InterPro" id="IPR001584">
    <property type="entry name" value="Integrase_cat-core"/>
</dbReference>
<dbReference type="GO" id="GO:0006508">
    <property type="term" value="P:proteolysis"/>
    <property type="evidence" value="ECO:0007669"/>
    <property type="project" value="InterPro"/>
</dbReference>
<accession>A0A8S3QKD7</accession>
<dbReference type="InterPro" id="IPR021109">
    <property type="entry name" value="Peptidase_aspartic_dom_sf"/>
</dbReference>
<dbReference type="Pfam" id="PF00665">
    <property type="entry name" value="rve"/>
    <property type="match status" value="1"/>
</dbReference>
<dbReference type="PANTHER" id="PTHR37984:SF15">
    <property type="entry name" value="INTEGRASE CATALYTIC DOMAIN-CONTAINING PROTEIN"/>
    <property type="match status" value="1"/>
</dbReference>
<keyword evidence="1" id="KW-0378">Hydrolase</keyword>
<dbReference type="PROSITE" id="PS50994">
    <property type="entry name" value="INTEGRASE"/>
    <property type="match status" value="1"/>
</dbReference>
<name>A0A8S3QKD7_MYTED</name>
<evidence type="ECO:0008006" key="6">
    <source>
        <dbReference type="Google" id="ProtNLM"/>
    </source>
</evidence>
<organism evidence="4 5">
    <name type="scientific">Mytilus edulis</name>
    <name type="common">Blue mussel</name>
    <dbReference type="NCBI Taxonomy" id="6550"/>
    <lineage>
        <taxon>Eukaryota</taxon>
        <taxon>Metazoa</taxon>
        <taxon>Spiralia</taxon>
        <taxon>Lophotrochozoa</taxon>
        <taxon>Mollusca</taxon>
        <taxon>Bivalvia</taxon>
        <taxon>Autobranchia</taxon>
        <taxon>Pteriomorphia</taxon>
        <taxon>Mytilida</taxon>
        <taxon>Mytiloidea</taxon>
        <taxon>Mytilidae</taxon>
        <taxon>Mytilinae</taxon>
        <taxon>Mytilus</taxon>
    </lineage>
</organism>
<dbReference type="PROSITE" id="PS50175">
    <property type="entry name" value="ASP_PROT_RETROV"/>
    <property type="match status" value="1"/>
</dbReference>
<dbReference type="Proteomes" id="UP000683360">
    <property type="component" value="Unassembled WGS sequence"/>
</dbReference>
<dbReference type="Gene3D" id="2.40.70.10">
    <property type="entry name" value="Acid Proteases"/>
    <property type="match status" value="1"/>
</dbReference>
<dbReference type="InterPro" id="IPR012337">
    <property type="entry name" value="RNaseH-like_sf"/>
</dbReference>
<dbReference type="Pfam" id="PF22938">
    <property type="entry name" value="Integrase_p58_C"/>
    <property type="match status" value="1"/>
</dbReference>
<feature type="domain" description="Peptidase A2" evidence="2">
    <location>
        <begin position="5"/>
        <end position="20"/>
    </location>
</feature>
<dbReference type="Gene3D" id="1.10.340.70">
    <property type="match status" value="1"/>
</dbReference>